<evidence type="ECO:0000256" key="1">
    <source>
        <dbReference type="SAM" id="MobiDB-lite"/>
    </source>
</evidence>
<sequence>MPTSSTQPLPRPDYLKDTTTAFQNARTREIRAATNIFESGRLSLVPCGWCIKYNEACIVAPDVSGRCMSCSFKSKKTYECLAEGVKGGTSTSGTSSQVTTSVSVVLPIGGILPHRSSYSAIPPPATQANASQTAIPSFVPVNAGSSSHESTNPSGRRVPSKLKRKRTVSDPADAIETGAKRTRGHTDATMTESSYVYGPTNPNLASRAPAPAPISPTSGSVA</sequence>
<dbReference type="OrthoDB" id="10378757at2759"/>
<evidence type="ECO:0000313" key="3">
    <source>
        <dbReference type="Proteomes" id="UP000664534"/>
    </source>
</evidence>
<feature type="compositionally biased region" description="Polar residues" evidence="1">
    <location>
        <begin position="188"/>
        <end position="204"/>
    </location>
</feature>
<reference evidence="2" key="1">
    <citation type="submission" date="2021-03" db="EMBL/GenBank/DDBJ databases">
        <authorList>
            <person name="Tagirdzhanova G."/>
        </authorList>
    </citation>
    <scope>NUCLEOTIDE SEQUENCE</scope>
</reference>
<keyword evidence="3" id="KW-1185">Reference proteome</keyword>
<protein>
    <submittedName>
        <fullName evidence="2">Uncharacterized protein</fullName>
    </submittedName>
</protein>
<feature type="region of interest" description="Disordered" evidence="1">
    <location>
        <begin position="140"/>
        <end position="222"/>
    </location>
</feature>
<name>A0A8H3FWR3_9LECA</name>
<dbReference type="EMBL" id="CAJPDT010000065">
    <property type="protein sequence ID" value="CAF9932358.1"/>
    <property type="molecule type" value="Genomic_DNA"/>
</dbReference>
<feature type="compositionally biased region" description="Polar residues" evidence="1">
    <location>
        <begin position="143"/>
        <end position="154"/>
    </location>
</feature>
<feature type="compositionally biased region" description="Low complexity" evidence="1">
    <location>
        <begin position="205"/>
        <end position="222"/>
    </location>
</feature>
<proteinExistence type="predicted"/>
<gene>
    <name evidence="2" type="ORF">IMSHALPRED_008871</name>
</gene>
<dbReference type="AlphaFoldDB" id="A0A8H3FWR3"/>
<accession>A0A8H3FWR3</accession>
<dbReference type="Proteomes" id="UP000664534">
    <property type="component" value="Unassembled WGS sequence"/>
</dbReference>
<evidence type="ECO:0000313" key="2">
    <source>
        <dbReference type="EMBL" id="CAF9932358.1"/>
    </source>
</evidence>
<comment type="caution">
    <text evidence="2">The sequence shown here is derived from an EMBL/GenBank/DDBJ whole genome shotgun (WGS) entry which is preliminary data.</text>
</comment>
<organism evidence="2 3">
    <name type="scientific">Imshaugia aleurites</name>
    <dbReference type="NCBI Taxonomy" id="172621"/>
    <lineage>
        <taxon>Eukaryota</taxon>
        <taxon>Fungi</taxon>
        <taxon>Dikarya</taxon>
        <taxon>Ascomycota</taxon>
        <taxon>Pezizomycotina</taxon>
        <taxon>Lecanoromycetes</taxon>
        <taxon>OSLEUM clade</taxon>
        <taxon>Lecanoromycetidae</taxon>
        <taxon>Lecanorales</taxon>
        <taxon>Lecanorineae</taxon>
        <taxon>Parmeliaceae</taxon>
        <taxon>Imshaugia</taxon>
    </lineage>
</organism>